<keyword evidence="2" id="KW-1133">Transmembrane helix</keyword>
<dbReference type="Proteomes" id="UP000182077">
    <property type="component" value="Unassembled WGS sequence"/>
</dbReference>
<evidence type="ECO:0000313" key="4">
    <source>
        <dbReference type="Proteomes" id="UP000182077"/>
    </source>
</evidence>
<proteinExistence type="predicted"/>
<keyword evidence="4" id="KW-1185">Reference proteome</keyword>
<dbReference type="PROSITE" id="PS00018">
    <property type="entry name" value="EF_HAND_1"/>
    <property type="match status" value="1"/>
</dbReference>
<keyword evidence="2" id="KW-0472">Membrane</keyword>
<gene>
    <name evidence="3" type="ORF">RV04_GL001066</name>
</gene>
<accession>A0A1L8TR23</accession>
<keyword evidence="2" id="KW-0812">Transmembrane</keyword>
<feature type="transmembrane region" description="Helical" evidence="2">
    <location>
        <begin position="53"/>
        <end position="74"/>
    </location>
</feature>
<evidence type="ECO:0008006" key="5">
    <source>
        <dbReference type="Google" id="ProtNLM"/>
    </source>
</evidence>
<evidence type="ECO:0000256" key="1">
    <source>
        <dbReference type="SAM" id="MobiDB-lite"/>
    </source>
</evidence>
<name>A0A1L8TR23_9ENTE</name>
<dbReference type="AlphaFoldDB" id="A0A1L8TR23"/>
<feature type="region of interest" description="Disordered" evidence="1">
    <location>
        <begin position="161"/>
        <end position="204"/>
    </location>
</feature>
<reference evidence="3 4" key="1">
    <citation type="submission" date="2014-12" db="EMBL/GenBank/DDBJ databases">
        <title>Draft genome sequences of 29 type strains of Enterococci.</title>
        <authorList>
            <person name="Zhong Z."/>
            <person name="Sun Z."/>
            <person name="Liu W."/>
            <person name="Zhang W."/>
            <person name="Zhang H."/>
        </authorList>
    </citation>
    <scope>NUCLEOTIDE SEQUENCE [LARGE SCALE GENOMIC DNA]</scope>
    <source>
        <strain evidence="3 4">DSM 17122</strain>
    </source>
</reference>
<feature type="compositionally biased region" description="Low complexity" evidence="1">
    <location>
        <begin position="162"/>
        <end position="171"/>
    </location>
</feature>
<dbReference type="EMBL" id="JXKQ01000002">
    <property type="protein sequence ID" value="OJG46638.1"/>
    <property type="molecule type" value="Genomic_DNA"/>
</dbReference>
<organism evidence="3 4">
    <name type="scientific">Enterococcus hermanniensis</name>
    <dbReference type="NCBI Taxonomy" id="249189"/>
    <lineage>
        <taxon>Bacteria</taxon>
        <taxon>Bacillati</taxon>
        <taxon>Bacillota</taxon>
        <taxon>Bacilli</taxon>
        <taxon>Lactobacillales</taxon>
        <taxon>Enterococcaceae</taxon>
        <taxon>Enterococcus</taxon>
    </lineage>
</organism>
<dbReference type="OrthoDB" id="2186156at2"/>
<evidence type="ECO:0000256" key="2">
    <source>
        <dbReference type="SAM" id="Phobius"/>
    </source>
</evidence>
<dbReference type="RefSeq" id="WP_071857093.1">
    <property type="nucleotide sequence ID" value="NZ_JBHSHK010000005.1"/>
</dbReference>
<sequence>MSEEQLFYVEKNDSWQTYAFLESRQNDIQWHAAFLDAQALLAQEESQKQRRKFTVLIVAVPVLVLGLMAGVYFYDLGGEPVIPQRTVTLNTAISSSESTTEKSETIDTSSVGQVLVTPWGEQVTVLRVLSNGEHVINENATQSDLNNDGLLTYEELSKVQEEANQQQSPQQDYNATGQEQQEIVNDGTNQQNNSTQVIYQQGQP</sequence>
<evidence type="ECO:0000313" key="3">
    <source>
        <dbReference type="EMBL" id="OJG46638.1"/>
    </source>
</evidence>
<feature type="compositionally biased region" description="Polar residues" evidence="1">
    <location>
        <begin position="172"/>
        <end position="204"/>
    </location>
</feature>
<comment type="caution">
    <text evidence="3">The sequence shown here is derived from an EMBL/GenBank/DDBJ whole genome shotgun (WGS) entry which is preliminary data.</text>
</comment>
<dbReference type="STRING" id="249189.RV04_GL001066"/>
<dbReference type="InterPro" id="IPR018247">
    <property type="entry name" value="EF_Hand_1_Ca_BS"/>
</dbReference>
<protein>
    <recommendedName>
        <fullName evidence="5">EF-hand domain-containing protein</fullName>
    </recommendedName>
</protein>